<reference evidence="1" key="1">
    <citation type="submission" date="2009-10" db="EMBL/GenBank/DDBJ databases">
        <title>Diversity of trophic interactions inside an arsenic-rich microbial ecosystem.</title>
        <authorList>
            <person name="Bertin P.N."/>
            <person name="Heinrich-Salmeron A."/>
            <person name="Pelletier E."/>
            <person name="Goulhen-Chollet F."/>
            <person name="Arsene-Ploetze F."/>
            <person name="Gallien S."/>
            <person name="Calteau A."/>
            <person name="Vallenet D."/>
            <person name="Casiot C."/>
            <person name="Chane-Woon-Ming B."/>
            <person name="Giloteaux L."/>
            <person name="Barakat M."/>
            <person name="Bonnefoy V."/>
            <person name="Bruneel O."/>
            <person name="Chandler M."/>
            <person name="Cleiss J."/>
            <person name="Duran R."/>
            <person name="Elbaz-Poulichet F."/>
            <person name="Fonknechten N."/>
            <person name="Lauga B."/>
            <person name="Mornico D."/>
            <person name="Ortet P."/>
            <person name="Schaeffer C."/>
            <person name="Siguier P."/>
            <person name="Alexander Thil Smith A."/>
            <person name="Van Dorsselaer A."/>
            <person name="Weissenbach J."/>
            <person name="Medigue C."/>
            <person name="Le Paslier D."/>
        </authorList>
    </citation>
    <scope>NUCLEOTIDE SEQUENCE</scope>
</reference>
<organism evidence="1">
    <name type="scientific">mine drainage metagenome</name>
    <dbReference type="NCBI Taxonomy" id="410659"/>
    <lineage>
        <taxon>unclassified sequences</taxon>
        <taxon>metagenomes</taxon>
        <taxon>ecological metagenomes</taxon>
    </lineage>
</organism>
<protein>
    <submittedName>
        <fullName evidence="1">Uncharacterized protein</fullName>
    </submittedName>
</protein>
<evidence type="ECO:0000313" key="1">
    <source>
        <dbReference type="EMBL" id="CBI09902.1"/>
    </source>
</evidence>
<sequence length="89" mass="10080">MTPSPSLILIKKQTIAVLILVSAGSVRFVVRTGIALKAPSVSIPKQIPFLRMNFPMINFSCMNRGEDHFLPRWLLERISRLQSLFSILK</sequence>
<accession>E6QRN0</accession>
<comment type="caution">
    <text evidence="1">The sequence shown here is derived from an EMBL/GenBank/DDBJ whole genome shotgun (WGS) entry which is preliminary data.</text>
</comment>
<proteinExistence type="predicted"/>
<dbReference type="EMBL" id="CABR01000056">
    <property type="protein sequence ID" value="CBI09902.1"/>
    <property type="molecule type" value="Genomic_DNA"/>
</dbReference>
<name>E6QRN0_9ZZZZ</name>
<gene>
    <name evidence="1" type="ORF">CARN7_0651</name>
</gene>
<dbReference type="AlphaFoldDB" id="E6QRN0"/>